<dbReference type="AlphaFoldDB" id="A0A8D8LRR4"/>
<accession>A0A8D8LRR4</accession>
<name>A0A8D8LRR4_9HEMI</name>
<dbReference type="EMBL" id="HBUF01032048">
    <property type="protein sequence ID" value="CAG6615154.1"/>
    <property type="molecule type" value="Transcribed_RNA"/>
</dbReference>
<proteinExistence type="predicted"/>
<evidence type="ECO:0000313" key="1">
    <source>
        <dbReference type="EMBL" id="CAG6615154.1"/>
    </source>
</evidence>
<organism evidence="1">
    <name type="scientific">Cacopsylla melanoneura</name>
    <dbReference type="NCBI Taxonomy" id="428564"/>
    <lineage>
        <taxon>Eukaryota</taxon>
        <taxon>Metazoa</taxon>
        <taxon>Ecdysozoa</taxon>
        <taxon>Arthropoda</taxon>
        <taxon>Hexapoda</taxon>
        <taxon>Insecta</taxon>
        <taxon>Pterygota</taxon>
        <taxon>Neoptera</taxon>
        <taxon>Paraneoptera</taxon>
        <taxon>Hemiptera</taxon>
        <taxon>Sternorrhyncha</taxon>
        <taxon>Psylloidea</taxon>
        <taxon>Psyllidae</taxon>
        <taxon>Psyllinae</taxon>
        <taxon>Cacopsylla</taxon>
    </lineage>
</organism>
<reference evidence="1" key="1">
    <citation type="submission" date="2021-05" db="EMBL/GenBank/DDBJ databases">
        <authorList>
            <person name="Alioto T."/>
            <person name="Alioto T."/>
            <person name="Gomez Garrido J."/>
        </authorList>
    </citation>
    <scope>NUCLEOTIDE SEQUENCE</scope>
</reference>
<protein>
    <submittedName>
        <fullName evidence="1">Uncharacterized protein</fullName>
    </submittedName>
</protein>
<sequence length="118" mass="14129">MMFAHAWFFHEAKQVRIKVNGARAPRWRTQPCWIGGIFGNFFPLEVNSEGICKWILEEFTFSGRKFGGNFNFCLEVNFRRISVSELNFLGFLENFFVKEVNLPRILRKYSLWMLFWAF</sequence>